<accession>A0ABQ6JGN8</accession>
<organism evidence="11 12">
    <name type="scientific">Angustibacter aerolatus</name>
    <dbReference type="NCBI Taxonomy" id="1162965"/>
    <lineage>
        <taxon>Bacteria</taxon>
        <taxon>Bacillati</taxon>
        <taxon>Actinomycetota</taxon>
        <taxon>Actinomycetes</taxon>
        <taxon>Kineosporiales</taxon>
        <taxon>Kineosporiaceae</taxon>
    </lineage>
</organism>
<evidence type="ECO:0000313" key="11">
    <source>
        <dbReference type="EMBL" id="GMA86072.1"/>
    </source>
</evidence>
<keyword evidence="2 10" id="KW-1003">Cell membrane</keyword>
<name>A0ABQ6JGN8_9ACTN</name>
<proteinExistence type="inferred from homology"/>
<dbReference type="PANTHER" id="PTHR28259:SF1">
    <property type="entry name" value="FLUORIDE EXPORT PROTEIN 1-RELATED"/>
    <property type="match status" value="1"/>
</dbReference>
<evidence type="ECO:0000256" key="10">
    <source>
        <dbReference type="HAMAP-Rule" id="MF_00454"/>
    </source>
</evidence>
<keyword evidence="10" id="KW-0915">Sodium</keyword>
<dbReference type="Proteomes" id="UP001157017">
    <property type="component" value="Unassembled WGS sequence"/>
</dbReference>
<feature type="binding site" evidence="10">
    <location>
        <position position="106"/>
    </location>
    <ligand>
        <name>Na(+)</name>
        <dbReference type="ChEBI" id="CHEBI:29101"/>
        <note>structural</note>
    </ligand>
</feature>
<comment type="activity regulation">
    <text evidence="10">Na(+) is not transported, but it plays an essential structural role and its presence is essential for fluoride channel function.</text>
</comment>
<comment type="caution">
    <text evidence="11">The sequence shown here is derived from an EMBL/GenBank/DDBJ whole genome shotgun (WGS) entry which is preliminary data.</text>
</comment>
<dbReference type="PANTHER" id="PTHR28259">
    <property type="entry name" value="FLUORIDE EXPORT PROTEIN 1-RELATED"/>
    <property type="match status" value="1"/>
</dbReference>
<evidence type="ECO:0000256" key="2">
    <source>
        <dbReference type="ARBA" id="ARBA00022475"/>
    </source>
</evidence>
<keyword evidence="10" id="KW-0813">Transport</keyword>
<feature type="transmembrane region" description="Helical" evidence="10">
    <location>
        <begin position="127"/>
        <end position="149"/>
    </location>
</feature>
<feature type="transmembrane region" description="Helical" evidence="10">
    <location>
        <begin position="60"/>
        <end position="83"/>
    </location>
</feature>
<evidence type="ECO:0000256" key="8">
    <source>
        <dbReference type="ARBA" id="ARBA00035585"/>
    </source>
</evidence>
<comment type="function">
    <text evidence="9 10">Fluoride-specific ion channel. Important for reducing fluoride concentration in the cell, thus reducing its toxicity.</text>
</comment>
<gene>
    <name evidence="10" type="primary">fluC</name>
    <name evidence="10" type="synonym">crcB</name>
    <name evidence="11" type="ORF">GCM10025868_13220</name>
</gene>
<evidence type="ECO:0000256" key="1">
    <source>
        <dbReference type="ARBA" id="ARBA00004651"/>
    </source>
</evidence>
<feature type="binding site" evidence="10">
    <location>
        <position position="103"/>
    </location>
    <ligand>
        <name>Na(+)</name>
        <dbReference type="ChEBI" id="CHEBI:29101"/>
        <note>structural</note>
    </ligand>
</feature>
<evidence type="ECO:0000256" key="5">
    <source>
        <dbReference type="ARBA" id="ARBA00023136"/>
    </source>
</evidence>
<reference evidence="12" key="1">
    <citation type="journal article" date="2019" name="Int. J. Syst. Evol. Microbiol.">
        <title>The Global Catalogue of Microorganisms (GCM) 10K type strain sequencing project: providing services to taxonomists for standard genome sequencing and annotation.</title>
        <authorList>
            <consortium name="The Broad Institute Genomics Platform"/>
            <consortium name="The Broad Institute Genome Sequencing Center for Infectious Disease"/>
            <person name="Wu L."/>
            <person name="Ma J."/>
        </authorList>
    </citation>
    <scope>NUCLEOTIDE SEQUENCE [LARGE SCALE GENOMIC DNA]</scope>
    <source>
        <strain evidence="12">NBRC 108730</strain>
    </source>
</reference>
<evidence type="ECO:0000256" key="4">
    <source>
        <dbReference type="ARBA" id="ARBA00022989"/>
    </source>
</evidence>
<evidence type="ECO:0000313" key="12">
    <source>
        <dbReference type="Proteomes" id="UP001157017"/>
    </source>
</evidence>
<keyword evidence="6 10" id="KW-0407">Ion channel</keyword>
<evidence type="ECO:0000256" key="7">
    <source>
        <dbReference type="ARBA" id="ARBA00035120"/>
    </source>
</evidence>
<comment type="similarity">
    <text evidence="7 10">Belongs to the fluoride channel Fluc/FEX (TC 1.A.43) family.</text>
</comment>
<dbReference type="EMBL" id="BSUZ01000001">
    <property type="protein sequence ID" value="GMA86072.1"/>
    <property type="molecule type" value="Genomic_DNA"/>
</dbReference>
<sequence>MSLPGGAREPVDPDAGRALRAPVPLVRGRLDVLAVIAAGGGLGALARWGLALAVPHRTGAFPVSTLVTNLVGSLLLGALMVVVTDVRPGSRYLRPFAGVGVLGGFTTFSTATGDVHAMADAGRLPLAALYLLLSVVGGLLAVAVGLAAARRLVRRRPAGARS</sequence>
<keyword evidence="10" id="KW-0479">Metal-binding</keyword>
<keyword evidence="5 10" id="KW-0472">Membrane</keyword>
<keyword evidence="4 10" id="KW-1133">Transmembrane helix</keyword>
<comment type="subcellular location">
    <subcellularLocation>
        <location evidence="1 10">Cell membrane</location>
        <topology evidence="1 10">Multi-pass membrane protein</topology>
    </subcellularLocation>
</comment>
<protein>
    <recommendedName>
        <fullName evidence="10">Fluoride-specific ion channel FluC</fullName>
    </recommendedName>
</protein>
<comment type="catalytic activity">
    <reaction evidence="8">
        <text>fluoride(in) = fluoride(out)</text>
        <dbReference type="Rhea" id="RHEA:76159"/>
        <dbReference type="ChEBI" id="CHEBI:17051"/>
    </reaction>
    <physiologicalReaction direction="left-to-right" evidence="8">
        <dbReference type="Rhea" id="RHEA:76160"/>
    </physiologicalReaction>
</comment>
<dbReference type="HAMAP" id="MF_00454">
    <property type="entry name" value="FluC"/>
    <property type="match status" value="1"/>
</dbReference>
<evidence type="ECO:0000256" key="6">
    <source>
        <dbReference type="ARBA" id="ARBA00023303"/>
    </source>
</evidence>
<dbReference type="InterPro" id="IPR003691">
    <property type="entry name" value="FluC"/>
</dbReference>
<evidence type="ECO:0000256" key="3">
    <source>
        <dbReference type="ARBA" id="ARBA00022692"/>
    </source>
</evidence>
<feature type="transmembrane region" description="Helical" evidence="10">
    <location>
        <begin position="30"/>
        <end position="54"/>
    </location>
</feature>
<keyword evidence="10" id="KW-0406">Ion transport</keyword>
<evidence type="ECO:0000256" key="9">
    <source>
        <dbReference type="ARBA" id="ARBA00049940"/>
    </source>
</evidence>
<keyword evidence="12" id="KW-1185">Reference proteome</keyword>
<dbReference type="Pfam" id="PF02537">
    <property type="entry name" value="CRCB"/>
    <property type="match status" value="1"/>
</dbReference>
<feature type="transmembrane region" description="Helical" evidence="10">
    <location>
        <begin position="95"/>
        <end position="115"/>
    </location>
</feature>
<keyword evidence="3 10" id="KW-0812">Transmembrane</keyword>